<comment type="caution">
    <text evidence="2">The sequence shown here is derived from an EMBL/GenBank/DDBJ whole genome shotgun (WGS) entry which is preliminary data.</text>
</comment>
<dbReference type="EMBL" id="JASNJD010000022">
    <property type="protein sequence ID" value="MDK3020148.1"/>
    <property type="molecule type" value="Genomic_DNA"/>
</dbReference>
<keyword evidence="3" id="KW-1185">Reference proteome</keyword>
<dbReference type="InterPro" id="IPR029044">
    <property type="entry name" value="Nucleotide-diphossugar_trans"/>
</dbReference>
<dbReference type="Proteomes" id="UP001243757">
    <property type="component" value="Unassembled WGS sequence"/>
</dbReference>
<dbReference type="EC" id="2.4.-.-" evidence="2"/>
<gene>
    <name evidence="2" type="ORF">QO033_20900</name>
</gene>
<keyword evidence="2" id="KW-0808">Transferase</keyword>
<dbReference type="CDD" id="cd00761">
    <property type="entry name" value="Glyco_tranf_GTA_type"/>
    <property type="match status" value="1"/>
</dbReference>
<dbReference type="Pfam" id="PF00535">
    <property type="entry name" value="Glycos_transf_2"/>
    <property type="match status" value="1"/>
</dbReference>
<dbReference type="Gene3D" id="3.90.550.10">
    <property type="entry name" value="Spore Coat Polysaccharide Biosynthesis Protein SpsA, Chain A"/>
    <property type="match status" value="1"/>
</dbReference>
<dbReference type="GO" id="GO:0016757">
    <property type="term" value="F:glycosyltransferase activity"/>
    <property type="evidence" value="ECO:0007669"/>
    <property type="project" value="UniProtKB-KW"/>
</dbReference>
<protein>
    <submittedName>
        <fullName evidence="2">Glycosyltransferase family A protein</fullName>
        <ecNumber evidence="2">2.4.-.-</ecNumber>
    </submittedName>
</protein>
<keyword evidence="2" id="KW-0328">Glycosyltransferase</keyword>
<dbReference type="PANTHER" id="PTHR43685:SF2">
    <property type="entry name" value="GLYCOSYLTRANSFERASE 2-LIKE DOMAIN-CONTAINING PROTEIN"/>
    <property type="match status" value="1"/>
</dbReference>
<dbReference type="PANTHER" id="PTHR43685">
    <property type="entry name" value="GLYCOSYLTRANSFERASE"/>
    <property type="match status" value="1"/>
</dbReference>
<feature type="domain" description="Glycosyltransferase 2-like" evidence="1">
    <location>
        <begin position="5"/>
        <end position="163"/>
    </location>
</feature>
<evidence type="ECO:0000259" key="1">
    <source>
        <dbReference type="Pfam" id="PF00535"/>
    </source>
</evidence>
<organism evidence="2 3">
    <name type="scientific">Pseudodonghicola flavimaris</name>
    <dbReference type="NCBI Taxonomy" id="3050036"/>
    <lineage>
        <taxon>Bacteria</taxon>
        <taxon>Pseudomonadati</taxon>
        <taxon>Pseudomonadota</taxon>
        <taxon>Alphaproteobacteria</taxon>
        <taxon>Rhodobacterales</taxon>
        <taxon>Paracoccaceae</taxon>
        <taxon>Pseudodonghicola</taxon>
    </lineage>
</organism>
<dbReference type="RefSeq" id="WP_284482840.1">
    <property type="nucleotide sequence ID" value="NZ_JASNJD010000022.1"/>
</dbReference>
<evidence type="ECO:0000313" key="3">
    <source>
        <dbReference type="Proteomes" id="UP001243757"/>
    </source>
</evidence>
<sequence length="304" mass="33165">MLRFTIIIPCYNAETTLARTLESLRFQTQPDWEALIVDDGSTDSTRAVAERFAAEDCRFRLLPNPGKGPASARNVALNAARGDLIAFCDADDLWEADKLQRMLEVFADPTVDAAFARVAFFDEAGSRTLSTVPAEAISVQMLLGENPVCTMSNLVVRRDVFRATGGFDCALVHNEDLEWLIRLCACGFRLIGVQHTLVHYRTSPTGLSSDLDKMRAGREAALATALRFGFRPDARAEAIHLRYLARRALRTGAPVREALLLACSGIGTSPAGFFSDLRRGGLTLAGALAAPLLPRALRQALFSH</sequence>
<dbReference type="InterPro" id="IPR001173">
    <property type="entry name" value="Glyco_trans_2-like"/>
</dbReference>
<reference evidence="2 3" key="1">
    <citation type="submission" date="2023-05" db="EMBL/GenBank/DDBJ databases">
        <title>Pseudodonghicola sp. nov.</title>
        <authorList>
            <person name="Huang J."/>
        </authorList>
    </citation>
    <scope>NUCLEOTIDE SEQUENCE [LARGE SCALE GENOMIC DNA]</scope>
    <source>
        <strain evidence="2 3">IC7</strain>
    </source>
</reference>
<dbReference type="SUPFAM" id="SSF53448">
    <property type="entry name" value="Nucleotide-diphospho-sugar transferases"/>
    <property type="match status" value="1"/>
</dbReference>
<accession>A0ABT7F6B2</accession>
<evidence type="ECO:0000313" key="2">
    <source>
        <dbReference type="EMBL" id="MDK3020148.1"/>
    </source>
</evidence>
<name>A0ABT7F6B2_9RHOB</name>
<proteinExistence type="predicted"/>
<dbReference type="InterPro" id="IPR050834">
    <property type="entry name" value="Glycosyltransf_2"/>
</dbReference>